<dbReference type="PROSITE" id="PS50113">
    <property type="entry name" value="PAC"/>
    <property type="match status" value="3"/>
</dbReference>
<dbReference type="SUPFAM" id="SSF55785">
    <property type="entry name" value="PYP-like sensor domain (PAS domain)"/>
    <property type="match status" value="3"/>
</dbReference>
<gene>
    <name evidence="6" type="ORF">BZG00_05185</name>
</gene>
<dbReference type="PANTHER" id="PTHR44757">
    <property type="entry name" value="DIGUANYLATE CYCLASE DGCP"/>
    <property type="match status" value="1"/>
</dbReference>
<keyword evidence="1 2" id="KW-0807">Transducer</keyword>
<dbReference type="AlphaFoldDB" id="A0AB36K095"/>
<dbReference type="GO" id="GO:0006935">
    <property type="term" value="P:chemotaxis"/>
    <property type="evidence" value="ECO:0007669"/>
    <property type="project" value="InterPro"/>
</dbReference>
<dbReference type="Pfam" id="PF00989">
    <property type="entry name" value="PAS"/>
    <property type="match status" value="1"/>
</dbReference>
<dbReference type="Pfam" id="PF00015">
    <property type="entry name" value="MCPsignal"/>
    <property type="match status" value="1"/>
</dbReference>
<feature type="domain" description="PAC" evidence="5">
    <location>
        <begin position="323"/>
        <end position="375"/>
    </location>
</feature>
<feature type="domain" description="PAS" evidence="4">
    <location>
        <begin position="249"/>
        <end position="294"/>
    </location>
</feature>
<feature type="domain" description="PAC" evidence="5">
    <location>
        <begin position="81"/>
        <end position="131"/>
    </location>
</feature>
<reference evidence="6 7" key="1">
    <citation type="journal article" date="2017" name="Genome Announc.">
        <title>Draft Genome Sequences of Salinivibrio proteolyticus, Salinivibrio sharmensis, Salinivibrio siamensis, Salinivibrio costicola subsp. alcaliphilus, Salinivibrio costicola subsp. vallismortis, and 29 New Isolates Belonging to the Genus Salinivibrio.</title>
        <authorList>
            <person name="Lopez-Hermoso C."/>
            <person name="de la Haba R.R."/>
            <person name="Sanchez-Porro C."/>
            <person name="Bayliss S.C."/>
            <person name="Feil E.J."/>
            <person name="Ventosa A."/>
        </authorList>
    </citation>
    <scope>NUCLEOTIDE SEQUENCE [LARGE SCALE GENOMIC DNA]</scope>
    <source>
        <strain evidence="6 7">AL184</strain>
    </source>
</reference>
<dbReference type="SUPFAM" id="SSF58104">
    <property type="entry name" value="Methyl-accepting chemotaxis protein (MCP) signaling domain"/>
    <property type="match status" value="1"/>
</dbReference>
<evidence type="ECO:0000313" key="7">
    <source>
        <dbReference type="Proteomes" id="UP000189021"/>
    </source>
</evidence>
<dbReference type="GO" id="GO:0006355">
    <property type="term" value="P:regulation of DNA-templated transcription"/>
    <property type="evidence" value="ECO:0007669"/>
    <property type="project" value="InterPro"/>
</dbReference>
<dbReference type="SMART" id="SM00091">
    <property type="entry name" value="PAS"/>
    <property type="match status" value="3"/>
</dbReference>
<dbReference type="InterPro" id="IPR004090">
    <property type="entry name" value="Chemotax_Me-accpt_rcpt"/>
</dbReference>
<dbReference type="InterPro" id="IPR004089">
    <property type="entry name" value="MCPsignal_dom"/>
</dbReference>
<feature type="domain" description="PAS" evidence="4">
    <location>
        <begin position="4"/>
        <end position="74"/>
    </location>
</feature>
<feature type="domain" description="PAS" evidence="4">
    <location>
        <begin position="125"/>
        <end position="178"/>
    </location>
</feature>
<dbReference type="GO" id="GO:0007165">
    <property type="term" value="P:signal transduction"/>
    <property type="evidence" value="ECO:0007669"/>
    <property type="project" value="UniProtKB-KW"/>
</dbReference>
<dbReference type="PANTHER" id="PTHR44757:SF2">
    <property type="entry name" value="BIOFILM ARCHITECTURE MAINTENANCE PROTEIN MBAA"/>
    <property type="match status" value="1"/>
</dbReference>
<proteinExistence type="predicted"/>
<dbReference type="InterPro" id="IPR013767">
    <property type="entry name" value="PAS_fold"/>
</dbReference>
<dbReference type="InterPro" id="IPR035965">
    <property type="entry name" value="PAS-like_dom_sf"/>
</dbReference>
<protein>
    <recommendedName>
        <fullName evidence="8">PAS domain S-box protein</fullName>
    </recommendedName>
</protein>
<evidence type="ECO:0000259" key="3">
    <source>
        <dbReference type="PROSITE" id="PS50111"/>
    </source>
</evidence>
<feature type="domain" description="PAC" evidence="5">
    <location>
        <begin position="202"/>
        <end position="252"/>
    </location>
</feature>
<dbReference type="Pfam" id="PF13426">
    <property type="entry name" value="PAS_9"/>
    <property type="match status" value="2"/>
</dbReference>
<sequence length="580" mass="65353">MLGRSNTHRQALEQAIIAVVTIDHHNNITFFNQAAEDLWGYAANEVLGKNVAMLLPTELHADHDSYVNRHREGGEDRIVGRSREVQLKRKDGALTWVQLSLSKIRVAGKTHYTAFVRDVTAERDAREMMTQTLEQALDAVVCIDEQNCITFYNKAAEQLWGYSKEEVQGKNVKMLVPQAIQSNHDEYIDRNRKTGEDKIVGTSREVEIEHKDGHLLWGQLSLSKVRLDNRILYTAFVKDVTEVVRRREEMQLLSMVANETDNAVVVANPKGEVVYVNRGFESMSGYTLNEMKGKKPGHVLQGKDTDPKTIQNIRNYLSRCEPFYDEILNYNKDGEPYWISLSINPVWDNQNQLTHFISVQADITQVKQTYLDFTRKLDAIGGALVIMEIDATGKLDSVNPLFEEALKQIDKSCEDASRFIYHKITHELTDAIDEQGHASALIEFDGQHDQLAIDARICVLKDLSGNILNYVMFGIDISTRRKTVAKTQTSMQSVSQSSQEVMKIIDTINNISERTNLLALNAAIEAARAGELGRGFAVVADEVRQLAQSSHQSSKQISELVESTVQSIDELATLLNDIES</sequence>
<keyword evidence="7" id="KW-1185">Reference proteome</keyword>
<evidence type="ECO:0000313" key="6">
    <source>
        <dbReference type="EMBL" id="OOE40796.1"/>
    </source>
</evidence>
<dbReference type="NCBIfam" id="TIGR00229">
    <property type="entry name" value="sensory_box"/>
    <property type="match status" value="3"/>
</dbReference>
<dbReference type="GO" id="GO:0016020">
    <property type="term" value="C:membrane"/>
    <property type="evidence" value="ECO:0007669"/>
    <property type="project" value="InterPro"/>
</dbReference>
<dbReference type="EMBL" id="MUEK01000003">
    <property type="protein sequence ID" value="OOE40796.1"/>
    <property type="molecule type" value="Genomic_DNA"/>
</dbReference>
<dbReference type="SMART" id="SM00086">
    <property type="entry name" value="PAC"/>
    <property type="match status" value="3"/>
</dbReference>
<organism evidence="6 7">
    <name type="scientific">Salinivibrio kushneri</name>
    <dbReference type="NCBI Taxonomy" id="1908198"/>
    <lineage>
        <taxon>Bacteria</taxon>
        <taxon>Pseudomonadati</taxon>
        <taxon>Pseudomonadota</taxon>
        <taxon>Gammaproteobacteria</taxon>
        <taxon>Vibrionales</taxon>
        <taxon>Vibrionaceae</taxon>
        <taxon>Salinivibrio</taxon>
    </lineage>
</organism>
<dbReference type="SMART" id="SM00283">
    <property type="entry name" value="MA"/>
    <property type="match status" value="1"/>
</dbReference>
<evidence type="ECO:0000256" key="1">
    <source>
        <dbReference type="ARBA" id="ARBA00023224"/>
    </source>
</evidence>
<accession>A0AB36K095</accession>
<comment type="caution">
    <text evidence="6">The sequence shown here is derived from an EMBL/GenBank/DDBJ whole genome shotgun (WGS) entry which is preliminary data.</text>
</comment>
<dbReference type="Proteomes" id="UP000189021">
    <property type="component" value="Unassembled WGS sequence"/>
</dbReference>
<dbReference type="PROSITE" id="PS50112">
    <property type="entry name" value="PAS"/>
    <property type="match status" value="3"/>
</dbReference>
<dbReference type="PROSITE" id="PS50111">
    <property type="entry name" value="CHEMOTAXIS_TRANSDUC_2"/>
    <property type="match status" value="1"/>
</dbReference>
<evidence type="ECO:0000259" key="4">
    <source>
        <dbReference type="PROSITE" id="PS50112"/>
    </source>
</evidence>
<dbReference type="Gene3D" id="1.10.287.950">
    <property type="entry name" value="Methyl-accepting chemotaxis protein"/>
    <property type="match status" value="1"/>
</dbReference>
<dbReference type="InterPro" id="IPR001610">
    <property type="entry name" value="PAC"/>
</dbReference>
<dbReference type="InterPro" id="IPR000014">
    <property type="entry name" value="PAS"/>
</dbReference>
<dbReference type="InterPro" id="IPR052155">
    <property type="entry name" value="Biofilm_reg_signaling"/>
</dbReference>
<dbReference type="InterPro" id="IPR000700">
    <property type="entry name" value="PAS-assoc_C"/>
</dbReference>
<evidence type="ECO:0008006" key="8">
    <source>
        <dbReference type="Google" id="ProtNLM"/>
    </source>
</evidence>
<evidence type="ECO:0000259" key="5">
    <source>
        <dbReference type="PROSITE" id="PS50113"/>
    </source>
</evidence>
<evidence type="ECO:0000256" key="2">
    <source>
        <dbReference type="PROSITE-ProRule" id="PRU00284"/>
    </source>
</evidence>
<dbReference type="PRINTS" id="PR00260">
    <property type="entry name" value="CHEMTRNSDUCR"/>
</dbReference>
<feature type="domain" description="Methyl-accepting transducer" evidence="3">
    <location>
        <begin position="476"/>
        <end position="580"/>
    </location>
</feature>
<dbReference type="CDD" id="cd00130">
    <property type="entry name" value="PAS"/>
    <property type="match status" value="3"/>
</dbReference>
<name>A0AB36K095_9GAMM</name>
<dbReference type="GO" id="GO:0004888">
    <property type="term" value="F:transmembrane signaling receptor activity"/>
    <property type="evidence" value="ECO:0007669"/>
    <property type="project" value="InterPro"/>
</dbReference>
<dbReference type="Gene3D" id="3.30.450.20">
    <property type="entry name" value="PAS domain"/>
    <property type="match status" value="3"/>
</dbReference>